<dbReference type="GO" id="GO:0003779">
    <property type="term" value="F:actin binding"/>
    <property type="evidence" value="ECO:0007669"/>
    <property type="project" value="InterPro"/>
</dbReference>
<dbReference type="Ensembl" id="ENSCCNT00000036531.1">
    <property type="protein sequence ID" value="ENSCCNP00000028957.1"/>
    <property type="gene ID" value="ENSCCNG00000027782.1"/>
</dbReference>
<protein>
    <recommendedName>
        <fullName evidence="4">C-CAP/cofactor C-like domain-containing protein</fullName>
    </recommendedName>
</protein>
<dbReference type="GO" id="GO:0007015">
    <property type="term" value="P:actin filament organization"/>
    <property type="evidence" value="ECO:0007669"/>
    <property type="project" value="TreeGrafter"/>
</dbReference>
<dbReference type="InterPro" id="IPR013912">
    <property type="entry name" value="Adenylate_cyclase-assoc_CAP_C"/>
</dbReference>
<dbReference type="PANTHER" id="PTHR10652:SF2">
    <property type="entry name" value="ADENYLYL CYCLASE-ASSOCIATED PROTEIN 2"/>
    <property type="match status" value="1"/>
</dbReference>
<feature type="compositionally biased region" description="Polar residues" evidence="2">
    <location>
        <begin position="262"/>
        <end position="271"/>
    </location>
</feature>
<dbReference type="PANTHER" id="PTHR10652">
    <property type="entry name" value="ADENYLYL CYCLASE-ASSOCIATED PROTEIN"/>
    <property type="match status" value="1"/>
</dbReference>
<accession>A0A8C0XMX7</accession>
<feature type="transmembrane region" description="Helical" evidence="3">
    <location>
        <begin position="37"/>
        <end position="66"/>
    </location>
</feature>
<comment type="similarity">
    <text evidence="1">Belongs to the CAP family.</text>
</comment>
<dbReference type="InterPro" id="IPR028417">
    <property type="entry name" value="CAP_CS_C"/>
</dbReference>
<dbReference type="PROSITE" id="PS51329">
    <property type="entry name" value="C_CAP_COFACTOR_C"/>
    <property type="match status" value="1"/>
</dbReference>
<evidence type="ECO:0000256" key="1">
    <source>
        <dbReference type="ARBA" id="ARBA00007659"/>
    </source>
</evidence>
<organism evidence="5">
    <name type="scientific">Castor canadensis</name>
    <name type="common">American beaver</name>
    <dbReference type="NCBI Taxonomy" id="51338"/>
    <lineage>
        <taxon>Eukaryota</taxon>
        <taxon>Metazoa</taxon>
        <taxon>Chordata</taxon>
        <taxon>Craniata</taxon>
        <taxon>Vertebrata</taxon>
        <taxon>Euteleostomi</taxon>
        <taxon>Mammalia</taxon>
        <taxon>Eutheria</taxon>
        <taxon>Euarchontoglires</taxon>
        <taxon>Glires</taxon>
        <taxon>Rodentia</taxon>
        <taxon>Castorimorpha</taxon>
        <taxon>Castoridae</taxon>
        <taxon>Castor</taxon>
    </lineage>
</organism>
<evidence type="ECO:0000256" key="2">
    <source>
        <dbReference type="SAM" id="MobiDB-lite"/>
    </source>
</evidence>
<feature type="transmembrane region" description="Helical" evidence="3">
    <location>
        <begin position="96"/>
        <end position="115"/>
    </location>
</feature>
<dbReference type="GO" id="GO:0019933">
    <property type="term" value="P:cAMP-mediated signaling"/>
    <property type="evidence" value="ECO:0007669"/>
    <property type="project" value="TreeGrafter"/>
</dbReference>
<dbReference type="GO" id="GO:0008179">
    <property type="term" value="F:adenylate cyclase binding"/>
    <property type="evidence" value="ECO:0007669"/>
    <property type="project" value="TreeGrafter"/>
</dbReference>
<evidence type="ECO:0000259" key="4">
    <source>
        <dbReference type="PROSITE" id="PS51329"/>
    </source>
</evidence>
<dbReference type="Pfam" id="PF08603">
    <property type="entry name" value="CAP_C"/>
    <property type="match status" value="1"/>
</dbReference>
<dbReference type="SMART" id="SM00673">
    <property type="entry name" value="CARP"/>
    <property type="match status" value="2"/>
</dbReference>
<dbReference type="FunFam" id="2.160.20.70:FF:000001">
    <property type="entry name" value="Adenylyl cyclase-associated protein"/>
    <property type="match status" value="1"/>
</dbReference>
<dbReference type="GO" id="GO:0000902">
    <property type="term" value="P:cell morphogenesis"/>
    <property type="evidence" value="ECO:0007669"/>
    <property type="project" value="TreeGrafter"/>
</dbReference>
<dbReference type="InterPro" id="IPR006599">
    <property type="entry name" value="CARP_motif"/>
</dbReference>
<dbReference type="InterPro" id="IPR001837">
    <property type="entry name" value="Adenylate_cyclase-assoc_CAP"/>
</dbReference>
<gene>
    <name evidence="5" type="primary">Cap2</name>
</gene>
<dbReference type="AlphaFoldDB" id="A0A8C0XMX7"/>
<dbReference type="GO" id="GO:0005737">
    <property type="term" value="C:cytoplasm"/>
    <property type="evidence" value="ECO:0007669"/>
    <property type="project" value="TreeGrafter"/>
</dbReference>
<feature type="compositionally biased region" description="Pro residues" evidence="2">
    <location>
        <begin position="207"/>
        <end position="221"/>
    </location>
</feature>
<name>A0A8C0XMX7_CASCN</name>
<keyword evidence="3" id="KW-0812">Transmembrane</keyword>
<reference evidence="5" key="1">
    <citation type="submission" date="2023-09" db="UniProtKB">
        <authorList>
            <consortium name="Ensembl"/>
        </authorList>
    </citation>
    <scope>IDENTIFICATION</scope>
</reference>
<evidence type="ECO:0000256" key="3">
    <source>
        <dbReference type="SAM" id="Phobius"/>
    </source>
</evidence>
<dbReference type="InterPro" id="IPR017901">
    <property type="entry name" value="C-CAP_CF_C-like"/>
</dbReference>
<feature type="compositionally biased region" description="Low complexity" evidence="2">
    <location>
        <begin position="272"/>
        <end position="290"/>
    </location>
</feature>
<proteinExistence type="inferred from homology"/>
<feature type="domain" description="C-CAP/cofactor C-like" evidence="4">
    <location>
        <begin position="292"/>
        <end position="429"/>
    </location>
</feature>
<keyword evidence="3" id="KW-0472">Membrane</keyword>
<keyword evidence="3" id="KW-1133">Transmembrane helix</keyword>
<dbReference type="SUPFAM" id="SSF69340">
    <property type="entry name" value="C-terminal domain of adenylylcyclase associated protein"/>
    <property type="match status" value="1"/>
</dbReference>
<dbReference type="InterPro" id="IPR016098">
    <property type="entry name" value="CAP/MinC_C"/>
</dbReference>
<sequence>MFSFLSSLQIFFQSGCTSLHSHHQCKRVPFSPNPRQHLLFMVLLMMAILTGVRWNFSVVLICISFIARDGEHFFMCFLAILISPFDKVLFSSRAHFFIGSLVLGEFSFLSSLYILVIKTISFDEQKLFSFMRSHLSMLSLSCCAAGVSLRKFLPIPTNSRVFPTLSCINFRVCGLILRSLIHFELILGPVASTASTFSVLASGPGLLPHPPPPPPPGPPPLFENEDRQEESSPSRSALFAQLNQGEAITKGLRHVTDDQKTYKNPSLRAQGQTQSPTKTHTPSPTSPKSHSPQKHAPVFELEGKKWRVEYQEDRNDLVISETELKQVAYIFKCDKSTLQIKGKINSITIDNCKKFGLVFDNVVGIVEVINSKDIQIQVMGRVPTISINKTEGCHIYLSEDALDCELVSAKSSEMNVLIPQDGDYREFPVPEQFKTVWDGSKLVTEPAEIMA</sequence>
<evidence type="ECO:0000313" key="5">
    <source>
        <dbReference type="Ensembl" id="ENSCCNP00000028957.1"/>
    </source>
</evidence>
<dbReference type="PROSITE" id="PS01089">
    <property type="entry name" value="CAP_2"/>
    <property type="match status" value="1"/>
</dbReference>
<dbReference type="Gene3D" id="2.160.20.70">
    <property type="match status" value="1"/>
</dbReference>
<feature type="region of interest" description="Disordered" evidence="2">
    <location>
        <begin position="249"/>
        <end position="295"/>
    </location>
</feature>
<dbReference type="InterPro" id="IPR036223">
    <property type="entry name" value="CAP_C_sf"/>
</dbReference>
<feature type="region of interest" description="Disordered" evidence="2">
    <location>
        <begin position="205"/>
        <end position="236"/>
    </location>
</feature>